<feature type="compositionally biased region" description="Basic and acidic residues" evidence="1">
    <location>
        <begin position="9"/>
        <end position="20"/>
    </location>
</feature>
<dbReference type="EMBL" id="JAHWGI010001436">
    <property type="protein sequence ID" value="KAK3932413.1"/>
    <property type="molecule type" value="Genomic_DNA"/>
</dbReference>
<proteinExistence type="predicted"/>
<evidence type="ECO:0000256" key="1">
    <source>
        <dbReference type="SAM" id="MobiDB-lite"/>
    </source>
</evidence>
<protein>
    <submittedName>
        <fullName evidence="2">Uncharacterized protein</fullName>
    </submittedName>
</protein>
<sequence length="93" mass="11033">MSQALQEALSRDDSEEHNSDSDIIGENTSETFLNEKQVFDFNTFHLDEEQHNYPNAETELTDQNTTHFKCYSWTWIRPRKTTTDFFSFKCKIT</sequence>
<keyword evidence="3" id="KW-1185">Reference proteome</keyword>
<evidence type="ECO:0000313" key="3">
    <source>
        <dbReference type="Proteomes" id="UP001219518"/>
    </source>
</evidence>
<reference evidence="2" key="1">
    <citation type="submission" date="2021-07" db="EMBL/GenBank/DDBJ databases">
        <authorList>
            <person name="Catto M.A."/>
            <person name="Jacobson A."/>
            <person name="Kennedy G."/>
            <person name="Labadie P."/>
            <person name="Hunt B.G."/>
            <person name="Srinivasan R."/>
        </authorList>
    </citation>
    <scope>NUCLEOTIDE SEQUENCE</scope>
    <source>
        <strain evidence="2">PL_HMW_Pooled</strain>
        <tissue evidence="2">Head</tissue>
    </source>
</reference>
<dbReference type="AlphaFoldDB" id="A0AAE1I3M5"/>
<name>A0AAE1I3M5_9NEOP</name>
<comment type="caution">
    <text evidence="2">The sequence shown here is derived from an EMBL/GenBank/DDBJ whole genome shotgun (WGS) entry which is preliminary data.</text>
</comment>
<organism evidence="2 3">
    <name type="scientific">Frankliniella fusca</name>
    <dbReference type="NCBI Taxonomy" id="407009"/>
    <lineage>
        <taxon>Eukaryota</taxon>
        <taxon>Metazoa</taxon>
        <taxon>Ecdysozoa</taxon>
        <taxon>Arthropoda</taxon>
        <taxon>Hexapoda</taxon>
        <taxon>Insecta</taxon>
        <taxon>Pterygota</taxon>
        <taxon>Neoptera</taxon>
        <taxon>Paraneoptera</taxon>
        <taxon>Thysanoptera</taxon>
        <taxon>Terebrantia</taxon>
        <taxon>Thripoidea</taxon>
        <taxon>Thripidae</taxon>
        <taxon>Frankliniella</taxon>
    </lineage>
</organism>
<gene>
    <name evidence="2" type="ORF">KUF71_012590</name>
</gene>
<evidence type="ECO:0000313" key="2">
    <source>
        <dbReference type="EMBL" id="KAK3932413.1"/>
    </source>
</evidence>
<reference evidence="2" key="2">
    <citation type="journal article" date="2023" name="BMC Genomics">
        <title>Pest status, molecular evolution, and epigenetic factors derived from the genome assembly of Frankliniella fusca, a thysanopteran phytovirus vector.</title>
        <authorList>
            <person name="Catto M.A."/>
            <person name="Labadie P.E."/>
            <person name="Jacobson A.L."/>
            <person name="Kennedy G.G."/>
            <person name="Srinivasan R."/>
            <person name="Hunt B.G."/>
        </authorList>
    </citation>
    <scope>NUCLEOTIDE SEQUENCE</scope>
    <source>
        <strain evidence="2">PL_HMW_Pooled</strain>
    </source>
</reference>
<accession>A0AAE1I3M5</accession>
<feature type="region of interest" description="Disordered" evidence="1">
    <location>
        <begin position="1"/>
        <end position="27"/>
    </location>
</feature>
<dbReference type="Proteomes" id="UP001219518">
    <property type="component" value="Unassembled WGS sequence"/>
</dbReference>